<dbReference type="Pfam" id="PF04471">
    <property type="entry name" value="Mrr_cat"/>
    <property type="match status" value="1"/>
</dbReference>
<accession>A0AAJ6CPN9</accession>
<evidence type="ECO:0000313" key="2">
    <source>
        <dbReference type="EMBL" id="WFF98738.1"/>
    </source>
</evidence>
<dbReference type="InterPro" id="IPR011856">
    <property type="entry name" value="tRNA_endonuc-like_dom_sf"/>
</dbReference>
<reference evidence="2" key="1">
    <citation type="submission" date="2023-03" db="EMBL/GenBank/DDBJ databases">
        <title>Aeromonas caviae strain AC1520.</title>
        <authorList>
            <person name="Xie T."/>
            <person name="Zhang Q."/>
            <person name="Deng J."/>
            <person name="Li X."/>
        </authorList>
    </citation>
    <scope>NUCLEOTIDE SEQUENCE</scope>
    <source>
        <strain evidence="2">AC1520</strain>
    </source>
</reference>
<dbReference type="InterPro" id="IPR007560">
    <property type="entry name" value="Restrct_endonuc_IV_Mrr"/>
</dbReference>
<keyword evidence="2" id="KW-0540">Nuclease</keyword>
<dbReference type="RefSeq" id="WP_277856652.1">
    <property type="nucleotide sequence ID" value="NZ_CP120942.1"/>
</dbReference>
<protein>
    <submittedName>
        <fullName evidence="2">Restriction endonuclease</fullName>
    </submittedName>
</protein>
<proteinExistence type="predicted"/>
<keyword evidence="2" id="KW-0378">Hydrolase</keyword>
<sequence length="641" mass="73991">MSYKGPENPKEKLTEILDPKLLVDLSADILFSLGCTNTKKMDGPGDGGRDLYAENQSGEKLLVQCKYHNNSELVCSSRELSELPMALIKFNYKNGIFITNAKISPQAKREYLDNYSNFNLNFIDGDMLCSIVLDNPLLRSIWFDGESFIRKLLTINFPILIREHENDLPYIINDHAEEQDITILITDFRSSLNHLKFSINKIFLDTRIFEPYKAPVPLTCEEGANSLFSFSAITVEGLNTLIEINDLIHNLANILSTWTQLSLSSFTIRFGTPHIVNRPNTQDGSRLELDVKPISFVKTKSFFGTEYEFIDTDRSKNWTSVNDARVSEAEYIRLFNKELNVCLDHILISRIGWSEQLTKLAIIEQRKLQWQQSIFCVIKKFDVWPYKNIPTPDEKSEWYVDNEMICGWLHHALLGYLSIPRQRNSESLDHILKMPSEEEWLEKRSSISHELSKINDVKIIPPSTARHMIAIKGSDPFELPEKVKYICGEITSYPENIPSPILPYSRLFLIEFIINTDNVSDAEMENIKCIISGMDKVDELKIEVEKSKQLFHFNIIPNIDGIEHKTTKNILDEIHLISKKIMSTLEVNIHNKFQVITDKYWLDNYKISFGVNWRESSKQYIGQLNITEPVTIDELKKMMSP</sequence>
<dbReference type="GO" id="GO:0004519">
    <property type="term" value="F:endonuclease activity"/>
    <property type="evidence" value="ECO:0007669"/>
    <property type="project" value="UniProtKB-KW"/>
</dbReference>
<dbReference type="EMBL" id="CP120942">
    <property type="protein sequence ID" value="WFF98738.1"/>
    <property type="molecule type" value="Genomic_DNA"/>
</dbReference>
<keyword evidence="2" id="KW-0255">Endonuclease</keyword>
<organism evidence="2 3">
    <name type="scientific">Aeromonas caviae</name>
    <name type="common">Aeromonas punctata</name>
    <dbReference type="NCBI Taxonomy" id="648"/>
    <lineage>
        <taxon>Bacteria</taxon>
        <taxon>Pseudomonadati</taxon>
        <taxon>Pseudomonadota</taxon>
        <taxon>Gammaproteobacteria</taxon>
        <taxon>Aeromonadales</taxon>
        <taxon>Aeromonadaceae</taxon>
        <taxon>Aeromonas</taxon>
    </lineage>
</organism>
<evidence type="ECO:0000259" key="1">
    <source>
        <dbReference type="Pfam" id="PF04471"/>
    </source>
</evidence>
<gene>
    <name evidence="2" type="ORF">P5S46_03815</name>
</gene>
<dbReference type="AlphaFoldDB" id="A0AAJ6CPN9"/>
<feature type="domain" description="Restriction endonuclease type IV Mrr" evidence="1">
    <location>
        <begin position="18"/>
        <end position="131"/>
    </location>
</feature>
<dbReference type="Proteomes" id="UP001218423">
    <property type="component" value="Chromosome"/>
</dbReference>
<dbReference type="InterPro" id="IPR011335">
    <property type="entry name" value="Restrct_endonuc-II-like"/>
</dbReference>
<dbReference type="GO" id="GO:0009307">
    <property type="term" value="P:DNA restriction-modification system"/>
    <property type="evidence" value="ECO:0007669"/>
    <property type="project" value="InterPro"/>
</dbReference>
<name>A0AAJ6CPN9_AERCA</name>
<dbReference type="SUPFAM" id="SSF52980">
    <property type="entry name" value="Restriction endonuclease-like"/>
    <property type="match status" value="1"/>
</dbReference>
<dbReference type="Gene3D" id="3.40.1350.10">
    <property type="match status" value="1"/>
</dbReference>
<dbReference type="GO" id="GO:0003677">
    <property type="term" value="F:DNA binding"/>
    <property type="evidence" value="ECO:0007669"/>
    <property type="project" value="InterPro"/>
</dbReference>
<evidence type="ECO:0000313" key="3">
    <source>
        <dbReference type="Proteomes" id="UP001218423"/>
    </source>
</evidence>